<evidence type="ECO:0000313" key="3">
    <source>
        <dbReference type="EMBL" id="MST53911.1"/>
    </source>
</evidence>
<dbReference type="EMBL" id="CP114883">
    <property type="protein sequence ID" value="WBB05965.1"/>
    <property type="molecule type" value="Genomic_DNA"/>
</dbReference>
<reference evidence="4 6" key="2">
    <citation type="submission" date="2022-12" db="EMBL/GenBank/DDBJ databases">
        <title>Streptococcus alactolyticus LGM, complete genome.</title>
        <authorList>
            <person name="Liu Z."/>
            <person name="Mu C."/>
            <person name="Zhu W."/>
        </authorList>
    </citation>
    <scope>NUCLEOTIDE SEQUENCE [LARGE SCALE GENOMIC DNA]</scope>
    <source>
        <strain evidence="4 6">LGM</strain>
    </source>
</reference>
<keyword evidence="2" id="KW-0812">Transmembrane</keyword>
<dbReference type="InterPro" id="IPR021688">
    <property type="entry name" value="DUF3270"/>
</dbReference>
<feature type="transmembrane region" description="Helical" evidence="2">
    <location>
        <begin position="43"/>
        <end position="63"/>
    </location>
</feature>
<proteinExistence type="predicted"/>
<evidence type="ECO:0000256" key="1">
    <source>
        <dbReference type="SAM" id="MobiDB-lite"/>
    </source>
</evidence>
<dbReference type="Proteomes" id="UP000471052">
    <property type="component" value="Unassembled WGS sequence"/>
</dbReference>
<keyword evidence="2" id="KW-1133">Transmembrane helix</keyword>
<dbReference type="OrthoDB" id="2222880at2"/>
<evidence type="ECO:0000256" key="2">
    <source>
        <dbReference type="SAM" id="Phobius"/>
    </source>
</evidence>
<feature type="transmembrane region" description="Helical" evidence="2">
    <location>
        <begin position="69"/>
        <end position="90"/>
    </location>
</feature>
<gene>
    <name evidence="3" type="ORF">FYJ82_05840</name>
    <name evidence="4" type="ORF">O6R09_06640</name>
</gene>
<sequence>MPTPLKQHHEPNEDLQQKQNSSPKFKTFQYIDHENERFQELVFFARIASFAVLTVIVSFFLLALHLAPLWSFLFASLISLATIVGVPRMIRSIKNRTKE</sequence>
<keyword evidence="2" id="KW-0472">Membrane</keyword>
<name>A0A6N7X2S3_STRAY</name>
<dbReference type="AlphaFoldDB" id="A0A6N7X2S3"/>
<dbReference type="EMBL" id="VUNP01000021">
    <property type="protein sequence ID" value="MST53911.1"/>
    <property type="molecule type" value="Genomic_DNA"/>
</dbReference>
<dbReference type="Proteomes" id="UP001212085">
    <property type="component" value="Chromosome"/>
</dbReference>
<evidence type="ECO:0000313" key="6">
    <source>
        <dbReference type="Proteomes" id="UP001212085"/>
    </source>
</evidence>
<organism evidence="3 5">
    <name type="scientific">Streptococcus alactolyticus</name>
    <dbReference type="NCBI Taxonomy" id="29389"/>
    <lineage>
        <taxon>Bacteria</taxon>
        <taxon>Bacillati</taxon>
        <taxon>Bacillota</taxon>
        <taxon>Bacilli</taxon>
        <taxon>Lactobacillales</taxon>
        <taxon>Streptococcaceae</taxon>
        <taxon>Streptococcus</taxon>
    </lineage>
</organism>
<evidence type="ECO:0000313" key="4">
    <source>
        <dbReference type="EMBL" id="WBB05965.1"/>
    </source>
</evidence>
<dbReference type="GeneID" id="99637172"/>
<feature type="compositionally biased region" description="Basic and acidic residues" evidence="1">
    <location>
        <begin position="7"/>
        <end position="16"/>
    </location>
</feature>
<dbReference type="Pfam" id="PF11674">
    <property type="entry name" value="DUF3270"/>
    <property type="match status" value="1"/>
</dbReference>
<protein>
    <submittedName>
        <fullName evidence="4">DUF3270 domain-containing protein</fullName>
    </submittedName>
    <submittedName>
        <fullName evidence="3">DUF3270 family protein</fullName>
    </submittedName>
</protein>
<dbReference type="RefSeq" id="WP_154455034.1">
    <property type="nucleotide sequence ID" value="NZ_BRXN01000010.1"/>
</dbReference>
<feature type="region of interest" description="Disordered" evidence="1">
    <location>
        <begin position="1"/>
        <end position="23"/>
    </location>
</feature>
<evidence type="ECO:0000313" key="5">
    <source>
        <dbReference type="Proteomes" id="UP000471052"/>
    </source>
</evidence>
<keyword evidence="6" id="KW-1185">Reference proteome</keyword>
<reference evidence="3 5" key="1">
    <citation type="submission" date="2019-08" db="EMBL/GenBank/DDBJ databases">
        <title>In-depth cultivation of the pig gut microbiome towards novel bacterial diversity and tailored functional studies.</title>
        <authorList>
            <person name="Wylensek D."/>
            <person name="Hitch T.C.A."/>
            <person name="Clavel T."/>
        </authorList>
    </citation>
    <scope>NUCLEOTIDE SEQUENCE [LARGE SCALE GENOMIC DNA]</scope>
    <source>
        <strain evidence="3 5">BL-178-WT-3A</strain>
    </source>
</reference>
<accession>A0A6N7X2S3</accession>